<dbReference type="EMBL" id="JASPKY010000917">
    <property type="protein sequence ID" value="KAK9680271.1"/>
    <property type="molecule type" value="Genomic_DNA"/>
</dbReference>
<evidence type="ECO:0000313" key="2">
    <source>
        <dbReference type="Proteomes" id="UP001458880"/>
    </source>
</evidence>
<sequence>MCQTQPIRKAGYEVIEKWEYDFRNEMTDQVKPYPENHELLCNTPFKPRDAFYGGRTGASKMYYTTAEGEKIKNVDICSLHPWVNKYVKDPVGYSKVYVGVKKLKTSISARYIHGLINM</sequence>
<evidence type="ECO:0008006" key="3">
    <source>
        <dbReference type="Google" id="ProtNLM"/>
    </source>
</evidence>
<dbReference type="AlphaFoldDB" id="A0AAW1HV56"/>
<name>A0AAW1HV56_POPJA</name>
<evidence type="ECO:0000313" key="1">
    <source>
        <dbReference type="EMBL" id="KAK9680271.1"/>
    </source>
</evidence>
<dbReference type="GO" id="GO:0071897">
    <property type="term" value="P:DNA biosynthetic process"/>
    <property type="evidence" value="ECO:0007669"/>
    <property type="project" value="UniProtKB-ARBA"/>
</dbReference>
<dbReference type="PANTHER" id="PTHR33568:SF3">
    <property type="entry name" value="DNA-DIRECTED DNA POLYMERASE"/>
    <property type="match status" value="1"/>
</dbReference>
<organism evidence="1 2">
    <name type="scientific">Popillia japonica</name>
    <name type="common">Japanese beetle</name>
    <dbReference type="NCBI Taxonomy" id="7064"/>
    <lineage>
        <taxon>Eukaryota</taxon>
        <taxon>Metazoa</taxon>
        <taxon>Ecdysozoa</taxon>
        <taxon>Arthropoda</taxon>
        <taxon>Hexapoda</taxon>
        <taxon>Insecta</taxon>
        <taxon>Pterygota</taxon>
        <taxon>Neoptera</taxon>
        <taxon>Endopterygota</taxon>
        <taxon>Coleoptera</taxon>
        <taxon>Polyphaga</taxon>
        <taxon>Scarabaeiformia</taxon>
        <taxon>Scarabaeidae</taxon>
        <taxon>Rutelinae</taxon>
        <taxon>Popillia</taxon>
    </lineage>
</organism>
<gene>
    <name evidence="1" type="ORF">QE152_g39219</name>
</gene>
<accession>A0AAW1HV56</accession>
<protein>
    <recommendedName>
        <fullName evidence="3">DNA-directed DNA polymerase</fullName>
    </recommendedName>
</protein>
<dbReference type="Proteomes" id="UP001458880">
    <property type="component" value="Unassembled WGS sequence"/>
</dbReference>
<keyword evidence="2" id="KW-1185">Reference proteome</keyword>
<dbReference type="SUPFAM" id="SSF56672">
    <property type="entry name" value="DNA/RNA polymerases"/>
    <property type="match status" value="1"/>
</dbReference>
<proteinExistence type="predicted"/>
<dbReference type="PANTHER" id="PTHR33568">
    <property type="entry name" value="DNA POLYMERASE"/>
    <property type="match status" value="1"/>
</dbReference>
<reference evidence="1 2" key="1">
    <citation type="journal article" date="2024" name="BMC Genomics">
        <title>De novo assembly and annotation of Popillia japonica's genome with initial clues to its potential as an invasive pest.</title>
        <authorList>
            <person name="Cucini C."/>
            <person name="Boschi S."/>
            <person name="Funari R."/>
            <person name="Cardaioli E."/>
            <person name="Iannotti N."/>
            <person name="Marturano G."/>
            <person name="Paoli F."/>
            <person name="Bruttini M."/>
            <person name="Carapelli A."/>
            <person name="Frati F."/>
            <person name="Nardi F."/>
        </authorList>
    </citation>
    <scope>NUCLEOTIDE SEQUENCE [LARGE SCALE GENOMIC DNA]</scope>
    <source>
        <strain evidence="1">DMR45628</strain>
    </source>
</reference>
<dbReference type="InterPro" id="IPR043502">
    <property type="entry name" value="DNA/RNA_pol_sf"/>
</dbReference>
<comment type="caution">
    <text evidence="1">The sequence shown here is derived from an EMBL/GenBank/DDBJ whole genome shotgun (WGS) entry which is preliminary data.</text>
</comment>